<dbReference type="EMBL" id="LHPG02000013">
    <property type="protein sequence ID" value="PRW44576.1"/>
    <property type="molecule type" value="Genomic_DNA"/>
</dbReference>
<name>A0A2P6TKH8_CHLSO</name>
<dbReference type="GO" id="GO:0005737">
    <property type="term" value="C:cytoplasm"/>
    <property type="evidence" value="ECO:0007669"/>
    <property type="project" value="TreeGrafter"/>
</dbReference>
<sequence length="532" mass="55113">MFAILSSQLAFSAASTLAKKSFEFGITSSLRGLSDVIKDRFQHSKALQETQGELELKVKMLCLPVDILAHHVTQGNTALQEPLGVALGVLDEVEAFRQALVAQDVARAQDASSPDGSAANAAQLCKRLKELVARLDSVLPYLNLAISTVALLNQGPAAPLSPSRLMAASWRLRSNPHPGAAVFSLPEASWHEERQLTAAGPAMAEAFRLCSLTVCRSQLPASGGHGPDSGGDEDPDASQGGLYFGGYELLLHQDLNDGLYHDPEESAASLRLQVCDIVGLEWETTRSLNQGENEYRPALVLHVLHSSGSSSDEEADQRQQGPAVAAAPGTAGRDRRAALQAAAASPLPTPPRQQGGAVLGSSLLQREWQLLGELEYVLRLCILESREQLPHHEVTDERIQMAFQATSAHSAAAALGGSSTALAGPSFHAGPAAAAAAAALDAGGSARQRDGSAVAAARWRSAAAEAAAAVREGVREGVEAVTLGVRQLSFTPGGSAVAPPGEGGASEAGGAAAGRTRGSSRAGGRGFGSPVQ</sequence>
<dbReference type="InterPro" id="IPR008812">
    <property type="entry name" value="Ran_GTP-bd-rel"/>
</dbReference>
<evidence type="ECO:0000313" key="2">
    <source>
        <dbReference type="EMBL" id="PRW44576.1"/>
    </source>
</evidence>
<dbReference type="GO" id="GO:0030695">
    <property type="term" value="F:GTPase regulator activity"/>
    <property type="evidence" value="ECO:0007669"/>
    <property type="project" value="TreeGrafter"/>
</dbReference>
<comment type="caution">
    <text evidence="2">The sequence shown here is derived from an EMBL/GenBank/DDBJ whole genome shotgun (WGS) entry which is preliminary data.</text>
</comment>
<dbReference type="PANTHER" id="PTHR31010">
    <property type="entry name" value="RAN-SPECIFIC GTPASE-ACTIVATING PROTEIN 30-RELATED"/>
    <property type="match status" value="1"/>
</dbReference>
<reference evidence="2 3" key="1">
    <citation type="journal article" date="2018" name="Plant J.">
        <title>Genome sequences of Chlorella sorokiniana UTEX 1602 and Micractinium conductrix SAG 241.80: implications to maltose excretion by a green alga.</title>
        <authorList>
            <person name="Arriola M.B."/>
            <person name="Velmurugan N."/>
            <person name="Zhang Y."/>
            <person name="Plunkett M.H."/>
            <person name="Hondzo H."/>
            <person name="Barney B.M."/>
        </authorList>
    </citation>
    <scope>NUCLEOTIDE SEQUENCE [LARGE SCALE GENOMIC DNA]</scope>
    <source>
        <strain evidence="3">UTEX 1602</strain>
    </source>
</reference>
<organism evidence="2 3">
    <name type="scientific">Chlorella sorokiniana</name>
    <name type="common">Freshwater green alga</name>
    <dbReference type="NCBI Taxonomy" id="3076"/>
    <lineage>
        <taxon>Eukaryota</taxon>
        <taxon>Viridiplantae</taxon>
        <taxon>Chlorophyta</taxon>
        <taxon>core chlorophytes</taxon>
        <taxon>Trebouxiophyceae</taxon>
        <taxon>Chlorellales</taxon>
        <taxon>Chlorellaceae</taxon>
        <taxon>Chlorella clade</taxon>
        <taxon>Chlorella</taxon>
    </lineage>
</organism>
<keyword evidence="3" id="KW-1185">Reference proteome</keyword>
<protein>
    <submittedName>
        <fullName evidence="2">1 domain-containing</fullName>
    </submittedName>
</protein>
<dbReference type="Pfam" id="PF05508">
    <property type="entry name" value="Ran-binding"/>
    <property type="match status" value="1"/>
</dbReference>
<feature type="region of interest" description="Disordered" evidence="1">
    <location>
        <begin position="490"/>
        <end position="532"/>
    </location>
</feature>
<dbReference type="AlphaFoldDB" id="A0A2P6TKH8"/>
<feature type="compositionally biased region" description="Gly residues" evidence="1">
    <location>
        <begin position="521"/>
        <end position="532"/>
    </location>
</feature>
<feature type="compositionally biased region" description="Low complexity" evidence="1">
    <location>
        <begin position="321"/>
        <end position="331"/>
    </location>
</feature>
<accession>A0A2P6TKH8</accession>
<gene>
    <name evidence="2" type="ORF">C2E21_6515</name>
</gene>
<dbReference type="OrthoDB" id="512915at2759"/>
<proteinExistence type="predicted"/>
<dbReference type="Proteomes" id="UP000239899">
    <property type="component" value="Unassembled WGS sequence"/>
</dbReference>
<dbReference type="GO" id="GO:0005634">
    <property type="term" value="C:nucleus"/>
    <property type="evidence" value="ECO:0007669"/>
    <property type="project" value="TreeGrafter"/>
</dbReference>
<feature type="compositionally biased region" description="Low complexity" evidence="1">
    <location>
        <begin position="508"/>
        <end position="520"/>
    </location>
</feature>
<dbReference type="PANTHER" id="PTHR31010:SF2">
    <property type="entry name" value="RAN-SPECIFIC GTPASE-ACTIVATING PROTEIN 30"/>
    <property type="match status" value="1"/>
</dbReference>
<evidence type="ECO:0000313" key="3">
    <source>
        <dbReference type="Proteomes" id="UP000239899"/>
    </source>
</evidence>
<evidence type="ECO:0000256" key="1">
    <source>
        <dbReference type="SAM" id="MobiDB-lite"/>
    </source>
</evidence>
<feature type="region of interest" description="Disordered" evidence="1">
    <location>
        <begin position="307"/>
        <end position="355"/>
    </location>
</feature>